<dbReference type="EMBL" id="GBRH01252878">
    <property type="protein sequence ID" value="JAD45017.1"/>
    <property type="molecule type" value="Transcribed_RNA"/>
</dbReference>
<name>A0A0A9AD61_ARUDO</name>
<reference evidence="1" key="1">
    <citation type="submission" date="2014-09" db="EMBL/GenBank/DDBJ databases">
        <authorList>
            <person name="Magalhaes I.L.F."/>
            <person name="Oliveira U."/>
            <person name="Santos F.R."/>
            <person name="Vidigal T.H.D.A."/>
            <person name="Brescovit A.D."/>
            <person name="Santos A.J."/>
        </authorList>
    </citation>
    <scope>NUCLEOTIDE SEQUENCE</scope>
    <source>
        <tissue evidence="1">Shoot tissue taken approximately 20 cm above the soil surface</tissue>
    </source>
</reference>
<sequence>MIYVLGLRLRLVTRCAEQRRYVDGGHGGR</sequence>
<organism evidence="1">
    <name type="scientific">Arundo donax</name>
    <name type="common">Giant reed</name>
    <name type="synonym">Donax arundinaceus</name>
    <dbReference type="NCBI Taxonomy" id="35708"/>
    <lineage>
        <taxon>Eukaryota</taxon>
        <taxon>Viridiplantae</taxon>
        <taxon>Streptophyta</taxon>
        <taxon>Embryophyta</taxon>
        <taxon>Tracheophyta</taxon>
        <taxon>Spermatophyta</taxon>
        <taxon>Magnoliopsida</taxon>
        <taxon>Liliopsida</taxon>
        <taxon>Poales</taxon>
        <taxon>Poaceae</taxon>
        <taxon>PACMAD clade</taxon>
        <taxon>Arundinoideae</taxon>
        <taxon>Arundineae</taxon>
        <taxon>Arundo</taxon>
    </lineage>
</organism>
<protein>
    <submittedName>
        <fullName evidence="1">Uncharacterized protein</fullName>
    </submittedName>
</protein>
<proteinExistence type="predicted"/>
<reference evidence="1" key="2">
    <citation type="journal article" date="2015" name="Data Brief">
        <title>Shoot transcriptome of the giant reed, Arundo donax.</title>
        <authorList>
            <person name="Barrero R.A."/>
            <person name="Guerrero F.D."/>
            <person name="Moolhuijzen P."/>
            <person name="Goolsby J.A."/>
            <person name="Tidwell J."/>
            <person name="Bellgard S.E."/>
            <person name="Bellgard M.I."/>
        </authorList>
    </citation>
    <scope>NUCLEOTIDE SEQUENCE</scope>
    <source>
        <tissue evidence="1">Shoot tissue taken approximately 20 cm above the soil surface</tissue>
    </source>
</reference>
<accession>A0A0A9AD61</accession>
<dbReference type="AlphaFoldDB" id="A0A0A9AD61"/>
<evidence type="ECO:0000313" key="1">
    <source>
        <dbReference type="EMBL" id="JAD45017.1"/>
    </source>
</evidence>